<evidence type="ECO:0000256" key="1">
    <source>
        <dbReference type="SAM" id="MobiDB-lite"/>
    </source>
</evidence>
<feature type="region of interest" description="Disordered" evidence="1">
    <location>
        <begin position="349"/>
        <end position="376"/>
    </location>
</feature>
<keyword evidence="3" id="KW-1185">Reference proteome</keyword>
<feature type="compositionally biased region" description="Pro residues" evidence="1">
    <location>
        <begin position="365"/>
        <end position="375"/>
    </location>
</feature>
<dbReference type="PANTHER" id="PTHR31579:SF1">
    <property type="entry name" value="OS03G0796600 PROTEIN"/>
    <property type="match status" value="1"/>
</dbReference>
<reference evidence="2" key="1">
    <citation type="journal article" date="2020" name="bioRxiv">
        <title>Comparative genomics of Chlamydomonas.</title>
        <authorList>
            <person name="Craig R.J."/>
            <person name="Hasan A.R."/>
            <person name="Ness R.W."/>
            <person name="Keightley P.D."/>
        </authorList>
    </citation>
    <scope>NUCLEOTIDE SEQUENCE</scope>
    <source>
        <strain evidence="2">CCAP 11/70</strain>
    </source>
</reference>
<feature type="compositionally biased region" description="Pro residues" evidence="1">
    <location>
        <begin position="304"/>
        <end position="313"/>
    </location>
</feature>
<name>A0A835XJ15_9CHLO</name>
<proteinExistence type="predicted"/>
<sequence length="487" mass="49380">MRLLVETPSTFFAAKLLRDVRYYADSEADRDAILLASALSAVGYCVVVRSALGGGSACFRNLRHDFISVRGSGDAAGQELIVEPRFREHFTITQPTPEFEALLAAAPDVFVGPRARLVPIVEALCDGMASSFGVRGLSLPPWRRTASMLSKWLPARARDTGVFRQASAPDPGPACAQPHGSSAPGTEAGQDPGPFLGLGLGSGLGLGFDSGFGMRVDLDARMHGPAPGARPGPVDPPAAAAGGGGPSPFARLSEPVLPCPSNAIAAAAGTPSSGRLQRCASQRMPTYGFSESAVAVTRTDSRASPPPASPAPAGPHGHPAAPPSPVPAPVADDFGWGFVPFGGRIGVCGPGSIRDSDEDSFGQSPPAPPALPPLPVVMEGEASEPAAAGYGVDTGAGAVTPAACGSGACGRSAPRRTPSSLLAAQLTGRGGAAAREPVVSCRPPTHWEAPVIHRVRLYPSTAAGASPGLGPEGQRREPAPGQGAPVK</sequence>
<comment type="caution">
    <text evidence="2">The sequence shown here is derived from an EMBL/GenBank/DDBJ whole genome shotgun (WGS) entry which is preliminary data.</text>
</comment>
<feature type="region of interest" description="Disordered" evidence="1">
    <location>
        <begin position="461"/>
        <end position="487"/>
    </location>
</feature>
<dbReference type="AlphaFoldDB" id="A0A835XJ15"/>
<dbReference type="OrthoDB" id="691424at2759"/>
<dbReference type="PANTHER" id="PTHR31579">
    <property type="entry name" value="OS03G0796600 PROTEIN"/>
    <property type="match status" value="1"/>
</dbReference>
<evidence type="ECO:0000313" key="3">
    <source>
        <dbReference type="Proteomes" id="UP000612055"/>
    </source>
</evidence>
<dbReference type="Proteomes" id="UP000612055">
    <property type="component" value="Unassembled WGS sequence"/>
</dbReference>
<dbReference type="EMBL" id="JAEHOE010000152">
    <property type="protein sequence ID" value="KAG2484334.1"/>
    <property type="molecule type" value="Genomic_DNA"/>
</dbReference>
<evidence type="ECO:0000313" key="2">
    <source>
        <dbReference type="EMBL" id="KAG2484334.1"/>
    </source>
</evidence>
<accession>A0A835XJ15</accession>
<gene>
    <name evidence="2" type="ORF">HYH03_016876</name>
</gene>
<dbReference type="InterPro" id="IPR006502">
    <property type="entry name" value="PDDEXK-like"/>
</dbReference>
<protein>
    <submittedName>
        <fullName evidence="2">Uncharacterized protein</fullName>
    </submittedName>
</protein>
<dbReference type="Pfam" id="PF04720">
    <property type="entry name" value="PDDEXK_6"/>
    <property type="match status" value="1"/>
</dbReference>
<organism evidence="2 3">
    <name type="scientific">Edaphochlamys debaryana</name>
    <dbReference type="NCBI Taxonomy" id="47281"/>
    <lineage>
        <taxon>Eukaryota</taxon>
        <taxon>Viridiplantae</taxon>
        <taxon>Chlorophyta</taxon>
        <taxon>core chlorophytes</taxon>
        <taxon>Chlorophyceae</taxon>
        <taxon>CS clade</taxon>
        <taxon>Chlamydomonadales</taxon>
        <taxon>Chlamydomonadales incertae sedis</taxon>
        <taxon>Edaphochlamys</taxon>
    </lineage>
</organism>
<feature type="region of interest" description="Disordered" evidence="1">
    <location>
        <begin position="293"/>
        <end position="328"/>
    </location>
</feature>
<feature type="region of interest" description="Disordered" evidence="1">
    <location>
        <begin position="223"/>
        <end position="253"/>
    </location>
</feature>
<feature type="region of interest" description="Disordered" evidence="1">
    <location>
        <begin position="164"/>
        <end position="192"/>
    </location>
</feature>